<feature type="non-terminal residue" evidence="2">
    <location>
        <position position="1"/>
    </location>
</feature>
<evidence type="ECO:0008006" key="4">
    <source>
        <dbReference type="Google" id="ProtNLM"/>
    </source>
</evidence>
<gene>
    <name evidence="2" type="ORF">COT25_03205</name>
</gene>
<protein>
    <recommendedName>
        <fullName evidence="4">50S ribosomal protein L7/L12</fullName>
    </recommendedName>
</protein>
<evidence type="ECO:0000313" key="2">
    <source>
        <dbReference type="EMBL" id="PIS41422.1"/>
    </source>
</evidence>
<evidence type="ECO:0000313" key="3">
    <source>
        <dbReference type="Proteomes" id="UP000228711"/>
    </source>
</evidence>
<name>A0A2H0YUK7_9BACT</name>
<sequence length="141" mass="15893">YASKSKLVEGDMLKLTIMNDGSFVYKQVGPIERTRVIGLLMYDVTNEQWQVQANDHAYKVLLASVTYFKGEEGDEVVLLIPKEKSAAWGAVENIIKKGQPRVEVSAEVETPKPEESYHPPIETVANPEEKKEQETDQLDDI</sequence>
<reference evidence="3" key="1">
    <citation type="submission" date="2017-09" db="EMBL/GenBank/DDBJ databases">
        <title>Depth-based differentiation of microbial function through sediment-hosted aquifers and enrichment of novel symbionts in the deep terrestrial subsurface.</title>
        <authorList>
            <person name="Probst A.J."/>
            <person name="Ladd B."/>
            <person name="Jarett J.K."/>
            <person name="Geller-Mcgrath D.E."/>
            <person name="Sieber C.M.K."/>
            <person name="Emerson J.B."/>
            <person name="Anantharaman K."/>
            <person name="Thomas B.C."/>
            <person name="Malmstrom R."/>
            <person name="Stieglmeier M."/>
            <person name="Klingl A."/>
            <person name="Woyke T."/>
            <person name="Ryan C.M."/>
            <person name="Banfield J.F."/>
        </authorList>
    </citation>
    <scope>NUCLEOTIDE SEQUENCE [LARGE SCALE GENOMIC DNA]</scope>
</reference>
<proteinExistence type="predicted"/>
<comment type="caution">
    <text evidence="2">The sequence shown here is derived from an EMBL/GenBank/DDBJ whole genome shotgun (WGS) entry which is preliminary data.</text>
</comment>
<dbReference type="AlphaFoldDB" id="A0A2H0YUK7"/>
<accession>A0A2H0YUK7</accession>
<feature type="region of interest" description="Disordered" evidence="1">
    <location>
        <begin position="102"/>
        <end position="141"/>
    </location>
</feature>
<organism evidence="2 3">
    <name type="scientific">Candidatus Kerfeldbacteria bacterium CG08_land_8_20_14_0_20_42_7</name>
    <dbReference type="NCBI Taxonomy" id="2014245"/>
    <lineage>
        <taxon>Bacteria</taxon>
        <taxon>Candidatus Kerfeldiibacteriota</taxon>
    </lineage>
</organism>
<dbReference type="EMBL" id="PEXV01000108">
    <property type="protein sequence ID" value="PIS41422.1"/>
    <property type="molecule type" value="Genomic_DNA"/>
</dbReference>
<dbReference type="Proteomes" id="UP000228711">
    <property type="component" value="Unassembled WGS sequence"/>
</dbReference>
<evidence type="ECO:0000256" key="1">
    <source>
        <dbReference type="SAM" id="MobiDB-lite"/>
    </source>
</evidence>